<protein>
    <submittedName>
        <fullName evidence="2">Histone deacetylase 14</fullName>
    </submittedName>
</protein>
<name>A0A6L2KH33_TANCI</name>
<feature type="region of interest" description="Disordered" evidence="1">
    <location>
        <begin position="769"/>
        <end position="810"/>
    </location>
</feature>
<comment type="caution">
    <text evidence="2">The sequence shown here is derived from an EMBL/GenBank/DDBJ whole genome shotgun (WGS) entry which is preliminary data.</text>
</comment>
<sequence>MMAKLSDSEDMQCASFDHDHYQEAACAFHEEHMMHDCVQLNHVVDSHDEYTHDSNIIMCDQYVRDNEVPVVHSGASSVPTDAFMMIYDDMCEPHDQSVSYPSRNTELSYRLSFDKMADVNAPSDQTPTMAPPVRPLQLPPPFREFTSSSSGIRFNMTRKLEATGVSWTNSGSDKDSPAPKPTKPARKPKSTALKAPPRPSISTPVTSAQPAPISAPAKPQEKKRKQATETSNKPPKAKKSKFGPSVVIKEPESGKYQPLSEVPGKGKAKELYTQSIHTFIEDKQNLCRHTSGKKRATLIVIPSIQFTKLIIHHLQRKHRFHPRPESPLHLSNEELVLGYLKFSAKGTKREIFGMPIPSKLIMANIREAPYYQEYQENVAKHRGFLAGETGSTQDLPAPKPAKLARKPQSTTQKAPLKPSISSPVTSTQPAPTLVPAKTQENKYKQATGTTDKPAKAKRIKRSAFCNTHQPRSSPKSVGASEAGEILAEELQVADEDADFQKAVEEIMKDAYALPKGPLPPVVIREPESGKYQPLPEVPRKGKAKVSEEQVAHDLLSLQKHKKTSPADQYIFQRRVSEHTASSFHDESPYEVLGQSESEEESEKIVLGAGSNPDETFEGQAGSNPDETSKGQAGPNPGNAEARVQSTSSPVVYAGSDREHMDLDVANISPQPSTEQLYKGFTATAYSNVQENLKLAVEEPVLLEEPASSSGTLSSMQQLSRDFSFGDQFFSDKPSDADKSAATEVKSMVNVPIQQALSSISLMTSPIIDLTSRPESPKEHQQLKATTTDTTTTTTTTLPPPQAPQQSTTEAMMAHEDHMQLFKALEKSINCDHSEELAHDLAEARKKRKKGRESPKTPPGSPSHQPPPPPPPAGPSGTSGAPRAFGSQVTPPPPPPPTSTNQDSPSKGLVAPSPAKTAANIEHQAWSTPDVTLKLLVSFTPEDLDMDEAIGPDAQAQLSDEEDIGSAHIPTVNLRQGWWKPFEEERPTTPKPAWSIRSSDVPVPTNNWASTLASNYSPPPKDLLLAQTGDITTFMDWFCKRRGITKLKHQDLEGPAYEIVKVFHPDVIHLQYQMEECHKLLTDSVDDPILRHNVSKPLPLGGPPSQVTIHSDFFFNKDLEYLRYGSKGRRPALSISKMKATYYPDAGLEQMVPDYTVRTYMRILSVVRIEVFSMYGYDYMKKIVLRRADLNEHVIAERDFKYLYPSDFEDLNLLNLQGHLNHLPPKDKKIFTTAVNQWTRQLVIRQRVEDFQLRIESYQTQVNLTKPQWTAMGFEYKHDYTVIESPRAVIFRDKYEVQMMMRFNEIHKFSDGTLQQIVEALDYWVKEFRINRMNPGLNTRFWTRKDVDRCNAFMFAIQRRLRKLRIFRNLESFVRGRVREGDYRLLRDLPEADMKEILHQRMWESDSYKSHEDHMQLFKALEKSINRDHYEELAHDLAEAQKKRKKGHESPKMPPGSPSHQPPPPPPPAGPSGTSGDPRASGSQVTPPPPPPTSTNQDSPSKGSAAPSPAKTTATTEHQAWSTPDVTLKPLVSLTFEDLDMDEAMGPDEQAQLSDEEDIGNAHIPTVSLRQGWWKPFEEERPTTPEPACMDDPILRHNVSKPLPLGGPPSQVIIQSDFFFNKDLEYLRYGSKGRRPALSILKMKAAYYPDAGLEQMMPDLFWIEEEYKYDIAAMYGISHWWFQRQRFYIDRHTSEGDRSTVRTHIRILSVVRIEVFSMYGYDYIKKIVLRYTDLNEHVITERDFKYLYPSDFEDLNLLNLQGHLNHLPPKDKKILTTAINQWTRQLVIRQHVEDF</sequence>
<proteinExistence type="predicted"/>
<feature type="compositionally biased region" description="Polar residues" evidence="1">
    <location>
        <begin position="200"/>
        <end position="209"/>
    </location>
</feature>
<organism evidence="2">
    <name type="scientific">Tanacetum cinerariifolium</name>
    <name type="common">Dalmatian daisy</name>
    <name type="synonym">Chrysanthemum cinerariifolium</name>
    <dbReference type="NCBI Taxonomy" id="118510"/>
    <lineage>
        <taxon>Eukaryota</taxon>
        <taxon>Viridiplantae</taxon>
        <taxon>Streptophyta</taxon>
        <taxon>Embryophyta</taxon>
        <taxon>Tracheophyta</taxon>
        <taxon>Spermatophyta</taxon>
        <taxon>Magnoliopsida</taxon>
        <taxon>eudicotyledons</taxon>
        <taxon>Gunneridae</taxon>
        <taxon>Pentapetalae</taxon>
        <taxon>asterids</taxon>
        <taxon>campanulids</taxon>
        <taxon>Asterales</taxon>
        <taxon>Asteraceae</taxon>
        <taxon>Asteroideae</taxon>
        <taxon>Anthemideae</taxon>
        <taxon>Anthemidinae</taxon>
        <taxon>Tanacetum</taxon>
    </lineage>
</organism>
<gene>
    <name evidence="2" type="ORF">Tci_019162</name>
</gene>
<dbReference type="PANTHER" id="PTHR24216:SF65">
    <property type="entry name" value="PAXILLIN-LIKE PROTEIN 1"/>
    <property type="match status" value="1"/>
</dbReference>
<accession>A0A6L2KH33</accession>
<feature type="compositionally biased region" description="Pro residues" evidence="1">
    <location>
        <begin position="129"/>
        <end position="142"/>
    </location>
</feature>
<feature type="compositionally biased region" description="Pro residues" evidence="1">
    <location>
        <begin position="855"/>
        <end position="873"/>
    </location>
</feature>
<evidence type="ECO:0000313" key="2">
    <source>
        <dbReference type="EMBL" id="GEU47184.1"/>
    </source>
</evidence>
<feature type="region of interest" description="Disordered" evidence="1">
    <location>
        <begin position="1439"/>
        <end position="1523"/>
    </location>
</feature>
<reference evidence="2" key="1">
    <citation type="journal article" date="2019" name="Sci. Rep.">
        <title>Draft genome of Tanacetum cinerariifolium, the natural source of mosquito coil.</title>
        <authorList>
            <person name="Yamashiro T."/>
            <person name="Shiraishi A."/>
            <person name="Satake H."/>
            <person name="Nakayama K."/>
        </authorList>
    </citation>
    <scope>NUCLEOTIDE SEQUENCE</scope>
</reference>
<feature type="compositionally biased region" description="Pro residues" evidence="1">
    <location>
        <begin position="1451"/>
        <end position="1469"/>
    </location>
</feature>
<dbReference type="EMBL" id="BKCJ010002233">
    <property type="protein sequence ID" value="GEU47184.1"/>
    <property type="molecule type" value="Genomic_DNA"/>
</dbReference>
<feature type="compositionally biased region" description="Low complexity" evidence="1">
    <location>
        <begin position="785"/>
        <end position="796"/>
    </location>
</feature>
<feature type="region of interest" description="Disordered" evidence="1">
    <location>
        <begin position="514"/>
        <end position="548"/>
    </location>
</feature>
<feature type="region of interest" description="Disordered" evidence="1">
    <location>
        <begin position="578"/>
        <end position="647"/>
    </location>
</feature>
<feature type="region of interest" description="Disordered" evidence="1">
    <location>
        <begin position="843"/>
        <end position="916"/>
    </location>
</feature>
<evidence type="ECO:0000256" key="1">
    <source>
        <dbReference type="SAM" id="MobiDB-lite"/>
    </source>
</evidence>
<feature type="compositionally biased region" description="Low complexity" evidence="1">
    <location>
        <begin position="1498"/>
        <end position="1515"/>
    </location>
</feature>
<dbReference type="PANTHER" id="PTHR24216">
    <property type="entry name" value="PAXILLIN-RELATED"/>
    <property type="match status" value="1"/>
</dbReference>
<feature type="region of interest" description="Disordered" evidence="1">
    <location>
        <begin position="121"/>
        <end position="266"/>
    </location>
</feature>
<feature type="region of interest" description="Disordered" evidence="1">
    <location>
        <begin position="387"/>
        <end position="457"/>
    </location>
</feature>
<feature type="compositionally biased region" description="Polar residues" evidence="1">
    <location>
        <begin position="408"/>
        <end position="430"/>
    </location>
</feature>